<dbReference type="Proteomes" id="UP001153076">
    <property type="component" value="Unassembled WGS sequence"/>
</dbReference>
<evidence type="ECO:0000313" key="2">
    <source>
        <dbReference type="EMBL" id="KAJ8448593.1"/>
    </source>
</evidence>
<gene>
    <name evidence="2" type="ORF">Cgig2_010480</name>
</gene>
<evidence type="ECO:0000256" key="1">
    <source>
        <dbReference type="SAM" id="MobiDB-lite"/>
    </source>
</evidence>
<accession>A0A9Q1KTG7</accession>
<dbReference type="EMBL" id="JAKOGI010000028">
    <property type="protein sequence ID" value="KAJ8448593.1"/>
    <property type="molecule type" value="Genomic_DNA"/>
</dbReference>
<keyword evidence="3" id="KW-1185">Reference proteome</keyword>
<feature type="compositionally biased region" description="Basic and acidic residues" evidence="1">
    <location>
        <begin position="130"/>
        <end position="140"/>
    </location>
</feature>
<feature type="compositionally biased region" description="Basic and acidic residues" evidence="1">
    <location>
        <begin position="98"/>
        <end position="114"/>
    </location>
</feature>
<proteinExistence type="predicted"/>
<evidence type="ECO:0000313" key="3">
    <source>
        <dbReference type="Proteomes" id="UP001153076"/>
    </source>
</evidence>
<protein>
    <submittedName>
        <fullName evidence="2">Uncharacterized protein</fullName>
    </submittedName>
</protein>
<reference evidence="2" key="1">
    <citation type="submission" date="2022-04" db="EMBL/GenBank/DDBJ databases">
        <title>Carnegiea gigantea Genome sequencing and assembly v2.</title>
        <authorList>
            <person name="Copetti D."/>
            <person name="Sanderson M.J."/>
            <person name="Burquez A."/>
            <person name="Wojciechowski M.F."/>
        </authorList>
    </citation>
    <scope>NUCLEOTIDE SEQUENCE</scope>
    <source>
        <strain evidence="2">SGP5-SGP5p</strain>
        <tissue evidence="2">Aerial part</tissue>
    </source>
</reference>
<feature type="compositionally biased region" description="Basic and acidic residues" evidence="1">
    <location>
        <begin position="16"/>
        <end position="25"/>
    </location>
</feature>
<feature type="compositionally biased region" description="Pro residues" evidence="1">
    <location>
        <begin position="212"/>
        <end position="236"/>
    </location>
</feature>
<sequence>MADRRRLHGGQGRGQLDMDDRRDVCETATESKWGLGRGETREGGQSSEWPPPTEKRLAKLGQGVAKGRAKARAMARRMERARGGAGFWSFWSGTEENSLERSPDSRMFKNQESRKKIKTEHRSTSPPGMTREEKTKDYKVRLPPGCRSPHRPGSPHHRPDAWFPHLRPPRKKDPSLWLSPTNAPPRSEGRPQSNRPLGNQGPVSVVPYGGTPCPPCGPAGGPTPQPWPPSQPPRWPRPQLSQEWPRLKKARRLTYFVGPPSLLPMSPSPASPSSELRQPFPLDGFQSADACAYRRRPGLLLKQYHPRSSVSLGALSMVWTRPRARAVHIRTRSLHVAMKKHMLCQDVGTIYTGASSNLLKISTITWWREKQYTIGASPLPKYDPSQGAGLYLHRGVGRCLTRGRSRGRLIIRGVSRCFIGRTSRGTGREGARVGTQDLSFGLGVLEAEQILPLTMPSDRSSSGVLMQRVDFILAICYTWKSFIKSAIVIAMGVKPPPQD</sequence>
<feature type="region of interest" description="Disordered" evidence="1">
    <location>
        <begin position="83"/>
        <end position="239"/>
    </location>
</feature>
<feature type="region of interest" description="Disordered" evidence="1">
    <location>
        <begin position="1"/>
        <end position="54"/>
    </location>
</feature>
<organism evidence="2 3">
    <name type="scientific">Carnegiea gigantea</name>
    <dbReference type="NCBI Taxonomy" id="171969"/>
    <lineage>
        <taxon>Eukaryota</taxon>
        <taxon>Viridiplantae</taxon>
        <taxon>Streptophyta</taxon>
        <taxon>Embryophyta</taxon>
        <taxon>Tracheophyta</taxon>
        <taxon>Spermatophyta</taxon>
        <taxon>Magnoliopsida</taxon>
        <taxon>eudicotyledons</taxon>
        <taxon>Gunneridae</taxon>
        <taxon>Pentapetalae</taxon>
        <taxon>Caryophyllales</taxon>
        <taxon>Cactineae</taxon>
        <taxon>Cactaceae</taxon>
        <taxon>Cactoideae</taxon>
        <taxon>Echinocereeae</taxon>
        <taxon>Carnegiea</taxon>
    </lineage>
</organism>
<dbReference type="AlphaFoldDB" id="A0A9Q1KTG7"/>
<comment type="caution">
    <text evidence="2">The sequence shown here is derived from an EMBL/GenBank/DDBJ whole genome shotgun (WGS) entry which is preliminary data.</text>
</comment>
<name>A0A9Q1KTG7_9CARY</name>